<feature type="transmembrane region" description="Helical" evidence="5">
    <location>
        <begin position="153"/>
        <end position="175"/>
    </location>
</feature>
<reference evidence="7" key="1">
    <citation type="submission" date="2022-03" db="EMBL/GenBank/DDBJ databases">
        <authorList>
            <person name="Tunstrom K."/>
        </authorList>
    </citation>
    <scope>NUCLEOTIDE SEQUENCE</scope>
</reference>
<comment type="caution">
    <text evidence="7">The sequence shown here is derived from an EMBL/GenBank/DDBJ whole genome shotgun (WGS) entry which is preliminary data.</text>
</comment>
<dbReference type="EMBL" id="CAKOGL010000026">
    <property type="protein sequence ID" value="CAH2103503.1"/>
    <property type="molecule type" value="Genomic_DNA"/>
</dbReference>
<evidence type="ECO:0000256" key="1">
    <source>
        <dbReference type="ARBA" id="ARBA00004141"/>
    </source>
</evidence>
<evidence type="ECO:0000256" key="4">
    <source>
        <dbReference type="ARBA" id="ARBA00023136"/>
    </source>
</evidence>
<feature type="transmembrane region" description="Helical" evidence="5">
    <location>
        <begin position="415"/>
        <end position="434"/>
    </location>
</feature>
<dbReference type="InterPro" id="IPR013057">
    <property type="entry name" value="AA_transpt_TM"/>
</dbReference>
<feature type="transmembrane region" description="Helical" evidence="5">
    <location>
        <begin position="225"/>
        <end position="247"/>
    </location>
</feature>
<feature type="transmembrane region" description="Helical" evidence="5">
    <location>
        <begin position="187"/>
        <end position="205"/>
    </location>
</feature>
<evidence type="ECO:0000256" key="5">
    <source>
        <dbReference type="SAM" id="Phobius"/>
    </source>
</evidence>
<feature type="transmembrane region" description="Helical" evidence="5">
    <location>
        <begin position="58"/>
        <end position="80"/>
    </location>
</feature>
<sequence length="447" mass="48449">MSFFFCFFRDEAEEDYDPHLHRQVSKPTNNIETLVHLLKCSLGTGILAMPQAFARAGLVTGIIATVLVGILVTHCLHVLVRSQYVACKHLRVPLLSYPDSVATALGCGPQVLRKFARPAALAVDIFLVVYQLGICCVYIVFIADNIKKVVDSYYVIAAELHMLIILGPLIAFNLIPSLKLLAPFSALANLMTFVGLGIVVYYLVIGKKPSAKDAPLDLWGSIETFPLFFGTVLFALTAVGVVIALENNMKTPKAFGKPLGVLNVGMTIIVLLYVAVGALGYVYCVSDCRDSITLDLPEKDPLATSVMVIFAIAIFISYGLHCYVPVEVLWKGYLLPRVDSSSPQKVRLCEYALRVGLCLLTFILAVAVPRLGLFISLFGALCLSALGICFPVLMEVCVTFPQRASAARTIVFGKDAILFVIGVIGLLAGTYTALDSIIRSFAPTENA</sequence>
<feature type="transmembrane region" description="Helical" evidence="5">
    <location>
        <begin position="303"/>
        <end position="330"/>
    </location>
</feature>
<evidence type="ECO:0000259" key="6">
    <source>
        <dbReference type="Pfam" id="PF01490"/>
    </source>
</evidence>
<feature type="transmembrane region" description="Helical" evidence="5">
    <location>
        <begin position="119"/>
        <end position="141"/>
    </location>
</feature>
<keyword evidence="4 5" id="KW-0472">Membrane</keyword>
<feature type="domain" description="Amino acid transporter transmembrane" evidence="6">
    <location>
        <begin position="28"/>
        <end position="432"/>
    </location>
</feature>
<dbReference type="Proteomes" id="UP001153954">
    <property type="component" value="Unassembled WGS sequence"/>
</dbReference>
<organism evidence="7 8">
    <name type="scientific">Euphydryas editha</name>
    <name type="common">Edith's checkerspot</name>
    <dbReference type="NCBI Taxonomy" id="104508"/>
    <lineage>
        <taxon>Eukaryota</taxon>
        <taxon>Metazoa</taxon>
        <taxon>Ecdysozoa</taxon>
        <taxon>Arthropoda</taxon>
        <taxon>Hexapoda</taxon>
        <taxon>Insecta</taxon>
        <taxon>Pterygota</taxon>
        <taxon>Neoptera</taxon>
        <taxon>Endopterygota</taxon>
        <taxon>Lepidoptera</taxon>
        <taxon>Glossata</taxon>
        <taxon>Ditrysia</taxon>
        <taxon>Papilionoidea</taxon>
        <taxon>Nymphalidae</taxon>
        <taxon>Nymphalinae</taxon>
        <taxon>Euphydryas</taxon>
    </lineage>
</organism>
<dbReference type="Pfam" id="PF01490">
    <property type="entry name" value="Aa_trans"/>
    <property type="match status" value="1"/>
</dbReference>
<protein>
    <recommendedName>
        <fullName evidence="6">Amino acid transporter transmembrane domain-containing protein</fullName>
    </recommendedName>
</protein>
<dbReference type="GO" id="GO:0005774">
    <property type="term" value="C:vacuolar membrane"/>
    <property type="evidence" value="ECO:0007669"/>
    <property type="project" value="TreeGrafter"/>
</dbReference>
<proteinExistence type="predicted"/>
<keyword evidence="3 5" id="KW-1133">Transmembrane helix</keyword>
<comment type="subcellular location">
    <subcellularLocation>
        <location evidence="1">Membrane</location>
        <topology evidence="1">Multi-pass membrane protein</topology>
    </subcellularLocation>
</comment>
<gene>
    <name evidence="7" type="ORF">EEDITHA_LOCUS18003</name>
</gene>
<evidence type="ECO:0000313" key="7">
    <source>
        <dbReference type="EMBL" id="CAH2103503.1"/>
    </source>
</evidence>
<dbReference type="GO" id="GO:0015179">
    <property type="term" value="F:L-amino acid transmembrane transporter activity"/>
    <property type="evidence" value="ECO:0007669"/>
    <property type="project" value="TreeGrafter"/>
</dbReference>
<evidence type="ECO:0000313" key="8">
    <source>
        <dbReference type="Proteomes" id="UP001153954"/>
    </source>
</evidence>
<evidence type="ECO:0000256" key="2">
    <source>
        <dbReference type="ARBA" id="ARBA00022692"/>
    </source>
</evidence>
<feature type="transmembrane region" description="Helical" evidence="5">
    <location>
        <begin position="374"/>
        <end position="394"/>
    </location>
</feature>
<dbReference type="AlphaFoldDB" id="A0AAU9UZW1"/>
<feature type="transmembrane region" description="Helical" evidence="5">
    <location>
        <begin position="259"/>
        <end position="283"/>
    </location>
</feature>
<dbReference type="PANTHER" id="PTHR22950">
    <property type="entry name" value="AMINO ACID TRANSPORTER"/>
    <property type="match status" value="1"/>
</dbReference>
<dbReference type="PANTHER" id="PTHR22950:SF340">
    <property type="entry name" value="AMINO ACID TRANSPORTER TRANSMEMBRANE DOMAIN-CONTAINING PROTEIN-RELATED"/>
    <property type="match status" value="1"/>
</dbReference>
<name>A0AAU9UZW1_EUPED</name>
<keyword evidence="2 5" id="KW-0812">Transmembrane</keyword>
<feature type="transmembrane region" description="Helical" evidence="5">
    <location>
        <begin position="351"/>
        <end position="368"/>
    </location>
</feature>
<keyword evidence="8" id="KW-1185">Reference proteome</keyword>
<evidence type="ECO:0000256" key="3">
    <source>
        <dbReference type="ARBA" id="ARBA00022989"/>
    </source>
</evidence>
<accession>A0AAU9UZW1</accession>